<dbReference type="Proteomes" id="UP000265520">
    <property type="component" value="Unassembled WGS sequence"/>
</dbReference>
<dbReference type="AlphaFoldDB" id="A0A392V0W1"/>
<name>A0A392V0W1_9FABA</name>
<protein>
    <submittedName>
        <fullName evidence="1">Uncharacterized protein</fullName>
    </submittedName>
</protein>
<evidence type="ECO:0000313" key="2">
    <source>
        <dbReference type="Proteomes" id="UP000265520"/>
    </source>
</evidence>
<sequence>VAEWRLGVADMASGNQSYAWAWKSLLPGRDKAEVNHAD</sequence>
<accession>A0A392V0W1</accession>
<feature type="non-terminal residue" evidence="1">
    <location>
        <position position="1"/>
    </location>
</feature>
<proteinExistence type="predicted"/>
<keyword evidence="2" id="KW-1185">Reference proteome</keyword>
<organism evidence="1 2">
    <name type="scientific">Trifolium medium</name>
    <dbReference type="NCBI Taxonomy" id="97028"/>
    <lineage>
        <taxon>Eukaryota</taxon>
        <taxon>Viridiplantae</taxon>
        <taxon>Streptophyta</taxon>
        <taxon>Embryophyta</taxon>
        <taxon>Tracheophyta</taxon>
        <taxon>Spermatophyta</taxon>
        <taxon>Magnoliopsida</taxon>
        <taxon>eudicotyledons</taxon>
        <taxon>Gunneridae</taxon>
        <taxon>Pentapetalae</taxon>
        <taxon>rosids</taxon>
        <taxon>fabids</taxon>
        <taxon>Fabales</taxon>
        <taxon>Fabaceae</taxon>
        <taxon>Papilionoideae</taxon>
        <taxon>50 kb inversion clade</taxon>
        <taxon>NPAAA clade</taxon>
        <taxon>Hologalegina</taxon>
        <taxon>IRL clade</taxon>
        <taxon>Trifolieae</taxon>
        <taxon>Trifolium</taxon>
    </lineage>
</organism>
<comment type="caution">
    <text evidence="1">The sequence shown here is derived from an EMBL/GenBank/DDBJ whole genome shotgun (WGS) entry which is preliminary data.</text>
</comment>
<dbReference type="EMBL" id="LXQA011010197">
    <property type="protein sequence ID" value="MCI81073.1"/>
    <property type="molecule type" value="Genomic_DNA"/>
</dbReference>
<reference evidence="1 2" key="1">
    <citation type="journal article" date="2018" name="Front. Plant Sci.">
        <title>Red Clover (Trifolium pratense) and Zigzag Clover (T. medium) - A Picture of Genomic Similarities and Differences.</title>
        <authorList>
            <person name="Dluhosova J."/>
            <person name="Istvanek J."/>
            <person name="Nedelnik J."/>
            <person name="Repkova J."/>
        </authorList>
    </citation>
    <scope>NUCLEOTIDE SEQUENCE [LARGE SCALE GENOMIC DNA]</scope>
    <source>
        <strain evidence="2">cv. 10/8</strain>
        <tissue evidence="1">Leaf</tissue>
    </source>
</reference>
<evidence type="ECO:0000313" key="1">
    <source>
        <dbReference type="EMBL" id="MCI81073.1"/>
    </source>
</evidence>